<accession>A0A3R7EAU6</accession>
<sequence length="412" mass="44629">MGNPILVIGGGVAGLSAARSLQLAGRRVAIIDPLPSPGGASFGNGGFISPDSFMPGAQPGMLRKIPGWLRDPMGPLAIDPRYILHALPWFFLWLRAGRLQRMTALAHSLYALHAPALKEWKRLLGQELYDRYIREGGEVILSDTPPSGSALELERRLIAQFGLEVDTLSPADIRKLYPQISDSVKFGILKNGNAHTVSPAGLNSALAETILADGGQFHRESVFKLIPENGQWLILTSTGNHRASDVVVAAGVWSAQLLAPLGIKIPLESQRGYHVMIKNSGLEIGLPFIHRNRGIGFTPMLDGLRVAGTVEFSGIDGLPNERRADQAMFHARQLFPALTQSPQSIWTGQRPSTPDSLPVIGRMADKPGLWLCFGHGTHGMTAAPPSGRLIAELMMGERTFIDPTPYSPSRFK</sequence>
<reference evidence="3 4" key="1">
    <citation type="submission" date="2016-07" db="EMBL/GenBank/DDBJ databases">
        <title>Genome analysis of Burkholderia fungorum ES3-20.</title>
        <authorList>
            <person name="Xu D."/>
            <person name="Yao R."/>
            <person name="Zheng S."/>
        </authorList>
    </citation>
    <scope>NUCLEOTIDE SEQUENCE [LARGE SCALE GENOMIC DNA]</scope>
    <source>
        <strain evidence="3 4">ES3-20</strain>
    </source>
</reference>
<dbReference type="Gene3D" id="3.30.9.10">
    <property type="entry name" value="D-Amino Acid Oxidase, subunit A, domain 2"/>
    <property type="match status" value="1"/>
</dbReference>
<dbReference type="AlphaFoldDB" id="A0A3R7EAU6"/>
<evidence type="ECO:0000313" key="3">
    <source>
        <dbReference type="EMBL" id="RKF51066.1"/>
    </source>
</evidence>
<dbReference type="Pfam" id="PF01266">
    <property type="entry name" value="DAO"/>
    <property type="match status" value="1"/>
</dbReference>
<dbReference type="Gene3D" id="3.50.50.60">
    <property type="entry name" value="FAD/NAD(P)-binding domain"/>
    <property type="match status" value="2"/>
</dbReference>
<feature type="domain" description="FAD dependent oxidoreductase" evidence="2">
    <location>
        <begin position="5"/>
        <end position="393"/>
    </location>
</feature>
<gene>
    <name evidence="3" type="ORF">BCY88_02650</name>
</gene>
<proteinExistence type="predicted"/>
<dbReference type="GO" id="GO:0016491">
    <property type="term" value="F:oxidoreductase activity"/>
    <property type="evidence" value="ECO:0007669"/>
    <property type="project" value="UniProtKB-KW"/>
</dbReference>
<keyword evidence="1" id="KW-0560">Oxidoreductase</keyword>
<dbReference type="PANTHER" id="PTHR13847">
    <property type="entry name" value="SARCOSINE DEHYDROGENASE-RELATED"/>
    <property type="match status" value="1"/>
</dbReference>
<organism evidence="3 4">
    <name type="scientific">Paraburkholderia fungorum</name>
    <dbReference type="NCBI Taxonomy" id="134537"/>
    <lineage>
        <taxon>Bacteria</taxon>
        <taxon>Pseudomonadati</taxon>
        <taxon>Pseudomonadota</taxon>
        <taxon>Betaproteobacteria</taxon>
        <taxon>Burkholderiales</taxon>
        <taxon>Burkholderiaceae</taxon>
        <taxon>Paraburkholderia</taxon>
    </lineage>
</organism>
<evidence type="ECO:0000259" key="2">
    <source>
        <dbReference type="Pfam" id="PF01266"/>
    </source>
</evidence>
<dbReference type="InterPro" id="IPR006076">
    <property type="entry name" value="FAD-dep_OxRdtase"/>
</dbReference>
<dbReference type="GO" id="GO:0005737">
    <property type="term" value="C:cytoplasm"/>
    <property type="evidence" value="ECO:0007669"/>
    <property type="project" value="TreeGrafter"/>
</dbReference>
<comment type="caution">
    <text evidence="3">The sequence shown here is derived from an EMBL/GenBank/DDBJ whole genome shotgun (WGS) entry which is preliminary data.</text>
</comment>
<evidence type="ECO:0000313" key="4">
    <source>
        <dbReference type="Proteomes" id="UP000283709"/>
    </source>
</evidence>
<dbReference type="InterPro" id="IPR036188">
    <property type="entry name" value="FAD/NAD-bd_sf"/>
</dbReference>
<name>A0A3R7EAU6_9BURK</name>
<evidence type="ECO:0000256" key="1">
    <source>
        <dbReference type="ARBA" id="ARBA00023002"/>
    </source>
</evidence>
<dbReference type="Proteomes" id="UP000283709">
    <property type="component" value="Unassembled WGS sequence"/>
</dbReference>
<protein>
    <recommendedName>
        <fullName evidence="2">FAD dependent oxidoreductase domain-containing protein</fullName>
    </recommendedName>
</protein>
<dbReference type="EMBL" id="MCAS01000001">
    <property type="protein sequence ID" value="RKF51066.1"/>
    <property type="molecule type" value="Genomic_DNA"/>
</dbReference>
<dbReference type="PANTHER" id="PTHR13847:SF289">
    <property type="entry name" value="GLYCINE OXIDASE"/>
    <property type="match status" value="1"/>
</dbReference>
<dbReference type="SUPFAM" id="SSF54373">
    <property type="entry name" value="FAD-linked reductases, C-terminal domain"/>
    <property type="match status" value="1"/>
</dbReference>
<dbReference type="SUPFAM" id="SSF51905">
    <property type="entry name" value="FAD/NAD(P)-binding domain"/>
    <property type="match status" value="1"/>
</dbReference>